<proteinExistence type="predicted"/>
<dbReference type="PaxDb" id="121845-A0A3Q0JD67"/>
<dbReference type="AlphaFoldDB" id="A0A3Q0JD67"/>
<evidence type="ECO:0000313" key="1">
    <source>
        <dbReference type="Proteomes" id="UP000079169"/>
    </source>
</evidence>
<dbReference type="GeneID" id="113471433"/>
<protein>
    <submittedName>
        <fullName evidence="2">Uncharacterized protein LOC113471433</fullName>
    </submittedName>
</protein>
<gene>
    <name evidence="2" type="primary">LOC113471433</name>
</gene>
<dbReference type="Proteomes" id="UP000079169">
    <property type="component" value="Unplaced"/>
</dbReference>
<evidence type="ECO:0000313" key="2">
    <source>
        <dbReference type="RefSeq" id="XP_026686374.1"/>
    </source>
</evidence>
<organism evidence="1 2">
    <name type="scientific">Diaphorina citri</name>
    <name type="common">Asian citrus psyllid</name>
    <dbReference type="NCBI Taxonomy" id="121845"/>
    <lineage>
        <taxon>Eukaryota</taxon>
        <taxon>Metazoa</taxon>
        <taxon>Ecdysozoa</taxon>
        <taxon>Arthropoda</taxon>
        <taxon>Hexapoda</taxon>
        <taxon>Insecta</taxon>
        <taxon>Pterygota</taxon>
        <taxon>Neoptera</taxon>
        <taxon>Paraneoptera</taxon>
        <taxon>Hemiptera</taxon>
        <taxon>Sternorrhyncha</taxon>
        <taxon>Psylloidea</taxon>
        <taxon>Psyllidae</taxon>
        <taxon>Diaphorininae</taxon>
        <taxon>Diaphorina</taxon>
    </lineage>
</organism>
<dbReference type="KEGG" id="dci:113471433"/>
<reference evidence="2" key="1">
    <citation type="submission" date="2025-08" db="UniProtKB">
        <authorList>
            <consortium name="RefSeq"/>
        </authorList>
    </citation>
    <scope>IDENTIFICATION</scope>
</reference>
<sequence>MPRKLWTTNNILTLSLPVRPSNLPTFLVKQIVKILKTHIFNFTKTEHPEVEKNAALVQKLDNLVKDHAQEIVAHQQHPDAFSSRGLLGLITKTTKIAIRLVEKAARLVVSVVKNTAKAVVTKTMDVFKSETAKKIVKDVVDTGVQEMTKKAADETGSNTYSPLF</sequence>
<name>A0A3Q0JD67_DIACI</name>
<dbReference type="RefSeq" id="XP_026686374.1">
    <property type="nucleotide sequence ID" value="XM_026830573.1"/>
</dbReference>
<keyword evidence="1" id="KW-1185">Reference proteome</keyword>
<accession>A0A3Q0JD67</accession>